<comment type="caution">
    <text evidence="2">The sequence shown here is derived from an EMBL/GenBank/DDBJ whole genome shotgun (WGS) entry which is preliminary data.</text>
</comment>
<protein>
    <submittedName>
        <fullName evidence="2">Uncharacterized protein</fullName>
    </submittedName>
</protein>
<dbReference type="PANTHER" id="PTHR35995:SF1">
    <property type="entry name" value="OS04G0690500 PROTEIN"/>
    <property type="match status" value="1"/>
</dbReference>
<reference evidence="2 3" key="1">
    <citation type="journal article" date="2018" name="Proc. Natl. Acad. Sci. U.S.A.">
        <title>Draft genome sequence of Camellia sinensis var. sinensis provides insights into the evolution of the tea genome and tea quality.</title>
        <authorList>
            <person name="Wei C."/>
            <person name="Yang H."/>
            <person name="Wang S."/>
            <person name="Zhao J."/>
            <person name="Liu C."/>
            <person name="Gao L."/>
            <person name="Xia E."/>
            <person name="Lu Y."/>
            <person name="Tai Y."/>
            <person name="She G."/>
            <person name="Sun J."/>
            <person name="Cao H."/>
            <person name="Tong W."/>
            <person name="Gao Q."/>
            <person name="Li Y."/>
            <person name="Deng W."/>
            <person name="Jiang X."/>
            <person name="Wang W."/>
            <person name="Chen Q."/>
            <person name="Zhang S."/>
            <person name="Li H."/>
            <person name="Wu J."/>
            <person name="Wang P."/>
            <person name="Li P."/>
            <person name="Shi C."/>
            <person name="Zheng F."/>
            <person name="Jian J."/>
            <person name="Huang B."/>
            <person name="Shan D."/>
            <person name="Shi M."/>
            <person name="Fang C."/>
            <person name="Yue Y."/>
            <person name="Li F."/>
            <person name="Li D."/>
            <person name="Wei S."/>
            <person name="Han B."/>
            <person name="Jiang C."/>
            <person name="Yin Y."/>
            <person name="Xia T."/>
            <person name="Zhang Z."/>
            <person name="Bennetzen J.L."/>
            <person name="Zhao S."/>
            <person name="Wan X."/>
        </authorList>
    </citation>
    <scope>NUCLEOTIDE SEQUENCE [LARGE SCALE GENOMIC DNA]</scope>
    <source>
        <strain evidence="3">cv. Shuchazao</strain>
        <tissue evidence="2">Leaf</tissue>
    </source>
</reference>
<dbReference type="AlphaFoldDB" id="A0A4S4DQ88"/>
<evidence type="ECO:0000313" key="2">
    <source>
        <dbReference type="EMBL" id="THG05175.1"/>
    </source>
</evidence>
<organism evidence="2 3">
    <name type="scientific">Camellia sinensis var. sinensis</name>
    <name type="common">China tea</name>
    <dbReference type="NCBI Taxonomy" id="542762"/>
    <lineage>
        <taxon>Eukaryota</taxon>
        <taxon>Viridiplantae</taxon>
        <taxon>Streptophyta</taxon>
        <taxon>Embryophyta</taxon>
        <taxon>Tracheophyta</taxon>
        <taxon>Spermatophyta</taxon>
        <taxon>Magnoliopsida</taxon>
        <taxon>eudicotyledons</taxon>
        <taxon>Gunneridae</taxon>
        <taxon>Pentapetalae</taxon>
        <taxon>asterids</taxon>
        <taxon>Ericales</taxon>
        <taxon>Theaceae</taxon>
        <taxon>Camellia</taxon>
    </lineage>
</organism>
<dbReference type="PANTHER" id="PTHR35995">
    <property type="entry name" value="OS04G0690500 PROTEIN"/>
    <property type="match status" value="1"/>
</dbReference>
<sequence length="251" mass="28886">MLVYNMYVYILPTHVPILLLFLLSQGCKKCYQTTIVTHSLLFAMTEYREEDKPCCYFHPKEAIIGVCPLCLNERLLILAAKQGHRPQSESTTTNRRRKPSITLPKIFAFGSLLHRFDQFQNKQLDESDYDTLASASPEDSFISIRFEDNGVSSWEKGTVSTKASLDHCKNISWNHQSLMSKDSTKSIVVEHNAKPRGSLRWRKRIGHLFQLSRWRRSNRGGSVCHVGSKPEGVKVRSSGWIRTLTRRRTKE</sequence>
<dbReference type="InterPro" id="IPR008004">
    <property type="entry name" value="OCTOPUS-like"/>
</dbReference>
<name>A0A4S4DQ88_CAMSN</name>
<keyword evidence="1" id="KW-0472">Membrane</keyword>
<feature type="transmembrane region" description="Helical" evidence="1">
    <location>
        <begin position="6"/>
        <end position="23"/>
    </location>
</feature>
<evidence type="ECO:0000313" key="3">
    <source>
        <dbReference type="Proteomes" id="UP000306102"/>
    </source>
</evidence>
<accession>A0A4S4DQ88</accession>
<keyword evidence="3" id="KW-1185">Reference proteome</keyword>
<keyword evidence="1" id="KW-0812">Transmembrane</keyword>
<dbReference type="EMBL" id="SDRB02010662">
    <property type="protein sequence ID" value="THG05175.1"/>
    <property type="molecule type" value="Genomic_DNA"/>
</dbReference>
<gene>
    <name evidence="2" type="ORF">TEA_006341</name>
</gene>
<dbReference type="Pfam" id="PF05340">
    <property type="entry name" value="DUF740"/>
    <property type="match status" value="1"/>
</dbReference>
<dbReference type="Proteomes" id="UP000306102">
    <property type="component" value="Unassembled WGS sequence"/>
</dbReference>
<proteinExistence type="predicted"/>
<keyword evidence="1" id="KW-1133">Transmembrane helix</keyword>
<evidence type="ECO:0000256" key="1">
    <source>
        <dbReference type="SAM" id="Phobius"/>
    </source>
</evidence>